<dbReference type="HOGENOM" id="CLU_020758_0_0_1"/>
<evidence type="ECO:0000259" key="4">
    <source>
        <dbReference type="PROSITE" id="PS50002"/>
    </source>
</evidence>
<keyword evidence="1 2" id="KW-0728">SH3 domain</keyword>
<dbReference type="EMBL" id="KN838553">
    <property type="protein sequence ID" value="KIK06436.1"/>
    <property type="molecule type" value="Genomic_DNA"/>
</dbReference>
<dbReference type="GO" id="GO:0006897">
    <property type="term" value="P:endocytosis"/>
    <property type="evidence" value="ECO:0007669"/>
    <property type="project" value="TreeGrafter"/>
</dbReference>
<evidence type="ECO:0000313" key="7">
    <source>
        <dbReference type="Proteomes" id="UP000054477"/>
    </source>
</evidence>
<dbReference type="SMART" id="SM00312">
    <property type="entry name" value="PX"/>
    <property type="match status" value="1"/>
</dbReference>
<organism evidence="6 7">
    <name type="scientific">Laccaria amethystina LaAM-08-1</name>
    <dbReference type="NCBI Taxonomy" id="1095629"/>
    <lineage>
        <taxon>Eukaryota</taxon>
        <taxon>Fungi</taxon>
        <taxon>Dikarya</taxon>
        <taxon>Basidiomycota</taxon>
        <taxon>Agaricomycotina</taxon>
        <taxon>Agaricomycetes</taxon>
        <taxon>Agaricomycetidae</taxon>
        <taxon>Agaricales</taxon>
        <taxon>Agaricineae</taxon>
        <taxon>Hydnangiaceae</taxon>
        <taxon>Laccaria</taxon>
    </lineage>
</organism>
<dbReference type="PANTHER" id="PTHR45827:SF1">
    <property type="entry name" value="SORTING NEXIN"/>
    <property type="match status" value="1"/>
</dbReference>
<dbReference type="PANTHER" id="PTHR45827">
    <property type="entry name" value="SORTING NEXIN"/>
    <property type="match status" value="1"/>
</dbReference>
<dbReference type="InterPro" id="IPR036028">
    <property type="entry name" value="SH3-like_dom_sf"/>
</dbReference>
<dbReference type="GO" id="GO:0016197">
    <property type="term" value="P:endosomal transport"/>
    <property type="evidence" value="ECO:0007669"/>
    <property type="project" value="TreeGrafter"/>
</dbReference>
<dbReference type="InterPro" id="IPR001452">
    <property type="entry name" value="SH3_domain"/>
</dbReference>
<evidence type="ECO:0000259" key="5">
    <source>
        <dbReference type="PROSITE" id="PS50195"/>
    </source>
</evidence>
<dbReference type="OrthoDB" id="10254720at2759"/>
<dbReference type="STRING" id="1095629.A0A0C9XMW3"/>
<dbReference type="GO" id="GO:0035091">
    <property type="term" value="F:phosphatidylinositol binding"/>
    <property type="evidence" value="ECO:0007669"/>
    <property type="project" value="InterPro"/>
</dbReference>
<dbReference type="InterPro" id="IPR027267">
    <property type="entry name" value="AH/BAR_dom_sf"/>
</dbReference>
<evidence type="ECO:0000256" key="3">
    <source>
        <dbReference type="SAM" id="MobiDB-lite"/>
    </source>
</evidence>
<evidence type="ECO:0000256" key="2">
    <source>
        <dbReference type="PROSITE-ProRule" id="PRU00192"/>
    </source>
</evidence>
<sequence>MATLPRSSKFPSSTARAVSEFDAGLNTSTAWTEHLDVGISPDPSGGGASKRQYLSESGVGTSLSDDELDSKDLEETRPARALYQFQGKAEFRELSVEAGDQFEVVKEDVGDGWSLIQNVEGEIGLVPRSYYMFTSTFTSSGLEPDSSKRREASSNSITPHGSPRLSQPPLYPQNTGEWFPSFRRSLLGGKSFNRFSSFVTSGAEEFILRGPTSPPDVTLSASGHISEGSIASIEEENRNKLGSHGLGAADRHFIDVGPSWREKIPPFRILVHSPSKRTSLLSGAYTVYSVTSMFHAPNETLPATVDSPLARITVLRRFSHFVVLHTALTRRLPGIALPPLPEKQYSGRFSNDFVEARRGDLERYINKIVRHPIARYAEIVTFFLACESDTEWNHRLPAHLSMPPAGPAFYSQIYHPAFNLDAEDAEDAGSNFETHLHAVGKGVQVLRTIFGRVRDARIEMSKAERLLSYSLLSLITSRPLLSSSTSTGVNEENYIPKAKSLINSEGAWCWREGCQGCLKLTKAMQKTSETLQNVADLYDDHARRSQLATHEFLKNMAHPFSIYEGVVTTHKATLSRHHNAISGGHKDDEVVARCETILNTTMAEMETYHTQKIEDFSAVTTEHLDGEIAFYEQILLRLQIARRNFDKPAFDHLAESPRQTSIYERDLENPKLAPKPLSQPCPHVFDSTPMRPVSAAIQDGVNILLGPTGRLGKLW</sequence>
<dbReference type="SUPFAM" id="SSF64268">
    <property type="entry name" value="PX domain"/>
    <property type="match status" value="1"/>
</dbReference>
<dbReference type="Gene3D" id="1.20.1270.60">
    <property type="entry name" value="Arfaptin homology (AH) domain/BAR domain"/>
    <property type="match status" value="1"/>
</dbReference>
<keyword evidence="7" id="KW-1185">Reference proteome</keyword>
<dbReference type="GO" id="GO:0031410">
    <property type="term" value="C:cytoplasmic vesicle"/>
    <property type="evidence" value="ECO:0007669"/>
    <property type="project" value="TreeGrafter"/>
</dbReference>
<dbReference type="InterPro" id="IPR036871">
    <property type="entry name" value="PX_dom_sf"/>
</dbReference>
<accession>A0A0C9XMW3</accession>
<proteinExistence type="predicted"/>
<protein>
    <recommendedName>
        <fullName evidence="8">PX-domain-containing protein</fullName>
    </recommendedName>
</protein>
<dbReference type="GO" id="GO:0005886">
    <property type="term" value="C:plasma membrane"/>
    <property type="evidence" value="ECO:0007669"/>
    <property type="project" value="TreeGrafter"/>
</dbReference>
<feature type="region of interest" description="Disordered" evidence="3">
    <location>
        <begin position="35"/>
        <end position="71"/>
    </location>
</feature>
<dbReference type="Proteomes" id="UP000054477">
    <property type="component" value="Unassembled WGS sequence"/>
</dbReference>
<dbReference type="PROSITE" id="PS50195">
    <property type="entry name" value="PX"/>
    <property type="match status" value="1"/>
</dbReference>
<evidence type="ECO:0008006" key="8">
    <source>
        <dbReference type="Google" id="ProtNLM"/>
    </source>
</evidence>
<reference evidence="7" key="2">
    <citation type="submission" date="2015-01" db="EMBL/GenBank/DDBJ databases">
        <title>Evolutionary Origins and Diversification of the Mycorrhizal Mutualists.</title>
        <authorList>
            <consortium name="DOE Joint Genome Institute"/>
            <consortium name="Mycorrhizal Genomics Consortium"/>
            <person name="Kohler A."/>
            <person name="Kuo A."/>
            <person name="Nagy L.G."/>
            <person name="Floudas D."/>
            <person name="Copeland A."/>
            <person name="Barry K.W."/>
            <person name="Cichocki N."/>
            <person name="Veneault-Fourrey C."/>
            <person name="LaButti K."/>
            <person name="Lindquist E.A."/>
            <person name="Lipzen A."/>
            <person name="Lundell T."/>
            <person name="Morin E."/>
            <person name="Murat C."/>
            <person name="Riley R."/>
            <person name="Ohm R."/>
            <person name="Sun H."/>
            <person name="Tunlid A."/>
            <person name="Henrissat B."/>
            <person name="Grigoriev I.V."/>
            <person name="Hibbett D.S."/>
            <person name="Martin F."/>
        </authorList>
    </citation>
    <scope>NUCLEOTIDE SEQUENCE [LARGE SCALE GENOMIC DNA]</scope>
    <source>
        <strain evidence="7">LaAM-08-1</strain>
    </source>
</reference>
<dbReference type="SUPFAM" id="SSF50044">
    <property type="entry name" value="SH3-domain"/>
    <property type="match status" value="1"/>
</dbReference>
<dbReference type="PROSITE" id="PS50002">
    <property type="entry name" value="SH3"/>
    <property type="match status" value="1"/>
</dbReference>
<dbReference type="GO" id="GO:0097320">
    <property type="term" value="P:plasma membrane tubulation"/>
    <property type="evidence" value="ECO:0007669"/>
    <property type="project" value="TreeGrafter"/>
</dbReference>
<feature type="region of interest" description="Disordered" evidence="3">
    <location>
        <begin position="139"/>
        <end position="170"/>
    </location>
</feature>
<dbReference type="Gene3D" id="3.30.1520.10">
    <property type="entry name" value="Phox-like domain"/>
    <property type="match status" value="1"/>
</dbReference>
<dbReference type="Gene3D" id="2.30.30.40">
    <property type="entry name" value="SH3 Domains"/>
    <property type="match status" value="1"/>
</dbReference>
<dbReference type="Pfam" id="PF10456">
    <property type="entry name" value="BAR_3_WASP_bdg"/>
    <property type="match status" value="1"/>
</dbReference>
<evidence type="ECO:0000313" key="6">
    <source>
        <dbReference type="EMBL" id="KIK06436.1"/>
    </source>
</evidence>
<dbReference type="InterPro" id="IPR001683">
    <property type="entry name" value="PX_dom"/>
</dbReference>
<gene>
    <name evidence="6" type="ORF">K443DRAFT_89570</name>
</gene>
<dbReference type="Pfam" id="PF00787">
    <property type="entry name" value="PX"/>
    <property type="match status" value="1"/>
</dbReference>
<name>A0A0C9XMW3_9AGAR</name>
<evidence type="ECO:0000256" key="1">
    <source>
        <dbReference type="ARBA" id="ARBA00022443"/>
    </source>
</evidence>
<dbReference type="AlphaFoldDB" id="A0A0C9XMW3"/>
<dbReference type="InterPro" id="IPR019497">
    <property type="entry name" value="Sorting_nexin_WASP-bd-dom"/>
</dbReference>
<feature type="compositionally biased region" description="Polar residues" evidence="3">
    <location>
        <begin position="52"/>
        <end position="61"/>
    </location>
</feature>
<reference evidence="6 7" key="1">
    <citation type="submission" date="2014-04" db="EMBL/GenBank/DDBJ databases">
        <authorList>
            <consortium name="DOE Joint Genome Institute"/>
            <person name="Kuo A."/>
            <person name="Kohler A."/>
            <person name="Nagy L.G."/>
            <person name="Floudas D."/>
            <person name="Copeland A."/>
            <person name="Barry K.W."/>
            <person name="Cichocki N."/>
            <person name="Veneault-Fourrey C."/>
            <person name="LaButti K."/>
            <person name="Lindquist E.A."/>
            <person name="Lipzen A."/>
            <person name="Lundell T."/>
            <person name="Morin E."/>
            <person name="Murat C."/>
            <person name="Sun H."/>
            <person name="Tunlid A."/>
            <person name="Henrissat B."/>
            <person name="Grigoriev I.V."/>
            <person name="Hibbett D.S."/>
            <person name="Martin F."/>
            <person name="Nordberg H.P."/>
            <person name="Cantor M.N."/>
            <person name="Hua S.X."/>
        </authorList>
    </citation>
    <scope>NUCLEOTIDE SEQUENCE [LARGE SCALE GENOMIC DNA]</scope>
    <source>
        <strain evidence="6 7">LaAM-08-1</strain>
    </source>
</reference>
<dbReference type="SMART" id="SM00326">
    <property type="entry name" value="SH3"/>
    <property type="match status" value="1"/>
</dbReference>
<dbReference type="Pfam" id="PF14604">
    <property type="entry name" value="SH3_9"/>
    <property type="match status" value="1"/>
</dbReference>
<feature type="domain" description="SH3" evidence="4">
    <location>
        <begin position="74"/>
        <end position="136"/>
    </location>
</feature>
<feature type="domain" description="PX" evidence="5">
    <location>
        <begin position="266"/>
        <end position="390"/>
    </location>
</feature>